<dbReference type="InterPro" id="IPR013766">
    <property type="entry name" value="Thioredoxin_domain"/>
</dbReference>
<gene>
    <name evidence="3" type="ordered locus">Pcar_3119</name>
</gene>
<dbReference type="Gene3D" id="3.40.30.10">
    <property type="entry name" value="Glutaredoxin"/>
    <property type="match status" value="1"/>
</dbReference>
<accession>Q39ZV3</accession>
<dbReference type="SUPFAM" id="SSF52833">
    <property type="entry name" value="Thioredoxin-like"/>
    <property type="match status" value="1"/>
</dbReference>
<keyword evidence="1" id="KW-0732">Signal</keyword>
<dbReference type="Proteomes" id="UP000002534">
    <property type="component" value="Chromosome"/>
</dbReference>
<evidence type="ECO:0000256" key="1">
    <source>
        <dbReference type="SAM" id="SignalP"/>
    </source>
</evidence>
<dbReference type="RefSeq" id="WP_011342914.1">
    <property type="nucleotide sequence ID" value="NC_007498.2"/>
</dbReference>
<sequence length="175" mass="19345">MKKLLAHAIIASFFIASLASPALCQLPAGTIAPDFTLHNLNDKSVRLSDLEGHPVVLVIGTTWCPGCKAQLSELQTIRQFFDDHKIPLIDIFIQEPAATVGNYLKGKKLPATFEALLDDGQVHRAYRVYPIPRVLILDGSRRIVQDSLGLDATEITDTIQRLLDRQADTEKTSNE</sequence>
<evidence type="ECO:0000313" key="4">
    <source>
        <dbReference type="Proteomes" id="UP000002534"/>
    </source>
</evidence>
<dbReference type="Pfam" id="PF00578">
    <property type="entry name" value="AhpC-TSA"/>
    <property type="match status" value="1"/>
</dbReference>
<dbReference type="OrthoDB" id="9809746at2"/>
<dbReference type="STRING" id="338963.Pcar_3119"/>
<feature type="chain" id="PRO_5004223644" evidence="1">
    <location>
        <begin position="25"/>
        <end position="175"/>
    </location>
</feature>
<reference evidence="3 4" key="2">
    <citation type="journal article" date="2012" name="BMC Genomics">
        <title>The genome of Pelobacter carbinolicus reveals surprising metabolic capabilities and physiological features.</title>
        <authorList>
            <person name="Aklujkar M."/>
            <person name="Haveman S.A."/>
            <person name="Didonato R.Jr."/>
            <person name="Chertkov O."/>
            <person name="Han C.S."/>
            <person name="Land M.L."/>
            <person name="Brown P."/>
            <person name="Lovley D.R."/>
        </authorList>
    </citation>
    <scope>NUCLEOTIDE SEQUENCE [LARGE SCALE GENOMIC DNA]</scope>
    <source>
        <strain evidence="4">DSM 2380 / NBRC 103641 / GraBd1</strain>
    </source>
</reference>
<dbReference type="PANTHER" id="PTHR42852">
    <property type="entry name" value="THIOL:DISULFIDE INTERCHANGE PROTEIN DSBE"/>
    <property type="match status" value="1"/>
</dbReference>
<dbReference type="GO" id="GO:0016209">
    <property type="term" value="F:antioxidant activity"/>
    <property type="evidence" value="ECO:0007669"/>
    <property type="project" value="InterPro"/>
</dbReference>
<dbReference type="eggNOG" id="COG0526">
    <property type="taxonomic scope" value="Bacteria"/>
</dbReference>
<dbReference type="PANTHER" id="PTHR42852:SF17">
    <property type="entry name" value="THIOREDOXIN-LIKE PROTEIN HI_1115"/>
    <property type="match status" value="1"/>
</dbReference>
<dbReference type="InterPro" id="IPR050553">
    <property type="entry name" value="Thioredoxin_ResA/DsbE_sf"/>
</dbReference>
<keyword evidence="4" id="KW-1185">Reference proteome</keyword>
<dbReference type="EMBL" id="CP000142">
    <property type="protein sequence ID" value="ABA90354.1"/>
    <property type="molecule type" value="Genomic_DNA"/>
</dbReference>
<evidence type="ECO:0000259" key="2">
    <source>
        <dbReference type="PROSITE" id="PS51352"/>
    </source>
</evidence>
<dbReference type="InterPro" id="IPR000866">
    <property type="entry name" value="AhpC/TSA"/>
</dbReference>
<name>Q39ZV3_SYNC1</name>
<organism evidence="3 4">
    <name type="scientific">Syntrophotalea carbinolica (strain DSM 2380 / NBRC 103641 / GraBd1)</name>
    <name type="common">Pelobacter carbinolicus</name>
    <dbReference type="NCBI Taxonomy" id="338963"/>
    <lineage>
        <taxon>Bacteria</taxon>
        <taxon>Pseudomonadati</taxon>
        <taxon>Thermodesulfobacteriota</taxon>
        <taxon>Desulfuromonadia</taxon>
        <taxon>Desulfuromonadales</taxon>
        <taxon>Syntrophotaleaceae</taxon>
        <taxon>Syntrophotalea</taxon>
    </lineage>
</organism>
<reference evidence="4" key="1">
    <citation type="submission" date="2005-10" db="EMBL/GenBank/DDBJ databases">
        <title>Complete sequence of Pelobacter carbinolicus DSM 2380.</title>
        <authorList>
            <person name="Copeland A."/>
            <person name="Lucas S."/>
            <person name="Lapidus A."/>
            <person name="Barry K."/>
            <person name="Detter J.C."/>
            <person name="Glavina T."/>
            <person name="Hammon N."/>
            <person name="Israni S."/>
            <person name="Pitluck S."/>
            <person name="Chertkov O."/>
            <person name="Schmutz J."/>
            <person name="Larimer F."/>
            <person name="Land M."/>
            <person name="Kyrpides N."/>
            <person name="Ivanova N."/>
            <person name="Richardson P."/>
        </authorList>
    </citation>
    <scope>NUCLEOTIDE SEQUENCE [LARGE SCALE GENOMIC DNA]</scope>
    <source>
        <strain evidence="4">DSM 2380 / NBRC 103641 / GraBd1</strain>
    </source>
</reference>
<dbReference type="AlphaFoldDB" id="Q39ZV3"/>
<dbReference type="InterPro" id="IPR036249">
    <property type="entry name" value="Thioredoxin-like_sf"/>
</dbReference>
<feature type="signal peptide" evidence="1">
    <location>
        <begin position="1"/>
        <end position="24"/>
    </location>
</feature>
<dbReference type="PROSITE" id="PS51352">
    <property type="entry name" value="THIOREDOXIN_2"/>
    <property type="match status" value="1"/>
</dbReference>
<protein>
    <submittedName>
        <fullName evidence="3">Protein disulfide reductase, TlpA-like family</fullName>
    </submittedName>
</protein>
<dbReference type="CDD" id="cd02966">
    <property type="entry name" value="TlpA_like_family"/>
    <property type="match status" value="1"/>
</dbReference>
<dbReference type="GO" id="GO:0016491">
    <property type="term" value="F:oxidoreductase activity"/>
    <property type="evidence" value="ECO:0007669"/>
    <property type="project" value="InterPro"/>
</dbReference>
<proteinExistence type="predicted"/>
<dbReference type="HOGENOM" id="CLU_042529_11_0_7"/>
<feature type="domain" description="Thioredoxin" evidence="2">
    <location>
        <begin position="26"/>
        <end position="149"/>
    </location>
</feature>
<evidence type="ECO:0000313" key="3">
    <source>
        <dbReference type="EMBL" id="ABA90354.1"/>
    </source>
</evidence>
<dbReference type="KEGG" id="pca:Pcar_3119"/>